<feature type="transmembrane region" description="Helical" evidence="2">
    <location>
        <begin position="500"/>
        <end position="521"/>
    </location>
</feature>
<feature type="region of interest" description="Disordered" evidence="1">
    <location>
        <begin position="261"/>
        <end position="305"/>
    </location>
</feature>
<keyword evidence="2" id="KW-0472">Membrane</keyword>
<feature type="compositionally biased region" description="Polar residues" evidence="1">
    <location>
        <begin position="365"/>
        <end position="392"/>
    </location>
</feature>
<evidence type="ECO:0000256" key="2">
    <source>
        <dbReference type="SAM" id="Phobius"/>
    </source>
</evidence>
<reference evidence="6" key="1">
    <citation type="submission" date="2016-06" db="EMBL/GenBank/DDBJ databases">
        <title>First high quality genome sequence of Plasmodium coatneyi using continuous long reads from single molecule, real-time sequencing.</title>
        <authorList>
            <person name="Chien J.-T."/>
            <person name="Pakala S.B."/>
            <person name="Geraldo J.A."/>
            <person name="Lapp S.A."/>
            <person name="Barnwell J.W."/>
            <person name="Kissinger J.C."/>
            <person name="Galinski M.R."/>
            <person name="Humphrey J.C."/>
        </authorList>
    </citation>
    <scope>NUCLEOTIDE SEQUENCE [LARGE SCALE GENOMIC DNA]</scope>
    <source>
        <strain evidence="6">Hackeri</strain>
    </source>
</reference>
<keyword evidence="6" id="KW-1185">Reference proteome</keyword>
<dbReference type="RefSeq" id="XP_019913957.1">
    <property type="nucleotide sequence ID" value="XM_020058728.1"/>
</dbReference>
<evidence type="ECO:0000259" key="4">
    <source>
        <dbReference type="Pfam" id="PF12887"/>
    </source>
</evidence>
<evidence type="ECO:0000259" key="3">
    <source>
        <dbReference type="Pfam" id="PF12879"/>
    </source>
</evidence>
<dbReference type="OrthoDB" id="447516at2759"/>
<feature type="compositionally biased region" description="Gly residues" evidence="1">
    <location>
        <begin position="470"/>
        <end position="481"/>
    </location>
</feature>
<keyword evidence="2" id="KW-1133">Transmembrane helix</keyword>
<protein>
    <submittedName>
        <fullName evidence="5">SICA antigen</fullName>
    </submittedName>
</protein>
<feature type="region of interest" description="Disordered" evidence="1">
    <location>
        <begin position="328"/>
        <end position="498"/>
    </location>
</feature>
<organism evidence="5 6">
    <name type="scientific">Plasmodium coatneyi</name>
    <dbReference type="NCBI Taxonomy" id="208452"/>
    <lineage>
        <taxon>Eukaryota</taxon>
        <taxon>Sar</taxon>
        <taxon>Alveolata</taxon>
        <taxon>Apicomplexa</taxon>
        <taxon>Aconoidasida</taxon>
        <taxon>Haemosporida</taxon>
        <taxon>Plasmodiidae</taxon>
        <taxon>Plasmodium</taxon>
    </lineage>
</organism>
<dbReference type="InterPro" id="IPR024288">
    <property type="entry name" value="SICA_C"/>
</dbReference>
<feature type="compositionally biased region" description="Polar residues" evidence="1">
    <location>
        <begin position="446"/>
        <end position="467"/>
    </location>
</feature>
<dbReference type="Proteomes" id="UP000092716">
    <property type="component" value="Chromosome 7"/>
</dbReference>
<evidence type="ECO:0000313" key="6">
    <source>
        <dbReference type="Proteomes" id="UP000092716"/>
    </source>
</evidence>
<dbReference type="AlphaFoldDB" id="A0A1B1DWV4"/>
<feature type="domain" description="Schizont-infected cell agglutination extracellular alpha" evidence="4">
    <location>
        <begin position="1"/>
        <end position="154"/>
    </location>
</feature>
<proteinExistence type="predicted"/>
<evidence type="ECO:0000256" key="1">
    <source>
        <dbReference type="SAM" id="MobiDB-lite"/>
    </source>
</evidence>
<feature type="compositionally biased region" description="Polar residues" evidence="1">
    <location>
        <begin position="269"/>
        <end position="282"/>
    </location>
</feature>
<gene>
    <name evidence="5" type="ORF">PCOAH_00019190</name>
</gene>
<evidence type="ECO:0000313" key="5">
    <source>
        <dbReference type="EMBL" id="ANQ07262.1"/>
    </source>
</evidence>
<feature type="compositionally biased region" description="Basic residues" evidence="1">
    <location>
        <begin position="572"/>
        <end position="591"/>
    </location>
</feature>
<name>A0A1B1DWV4_9APIC</name>
<feature type="compositionally biased region" description="Basic and acidic residues" evidence="1">
    <location>
        <begin position="167"/>
        <end position="176"/>
    </location>
</feature>
<accession>A0A1B1DWV4</accession>
<dbReference type="KEGG" id="pcot:PCOAH_00019190"/>
<dbReference type="Pfam" id="PF12879">
    <property type="entry name" value="SICA_C"/>
    <property type="match status" value="1"/>
</dbReference>
<dbReference type="EMBL" id="CP016245">
    <property type="protein sequence ID" value="ANQ07262.1"/>
    <property type="molecule type" value="Genomic_DNA"/>
</dbReference>
<feature type="compositionally biased region" description="Basic and acidic residues" evidence="1">
    <location>
        <begin position="549"/>
        <end position="571"/>
    </location>
</feature>
<dbReference type="Pfam" id="PF12887">
    <property type="entry name" value="SICA_alpha"/>
    <property type="match status" value="1"/>
</dbReference>
<dbReference type="VEuPathDB" id="PlasmoDB:PCOAH_00019190"/>
<sequence>MKKIYESMVKNIEQDTSMEPALCAFEDDNNNQVLRGDIESKELCKMLIRTFLWMNKMKQVYKDIVGWTWDKDETNYGNEEELQSYFRCIIGRMTILKMLGKHCKLGKVAPVVEGALGGILEHLGVKYDHDKCDEMDLGSLSLGGKLFWGEIEKWIYEKKEEGKVIRGRKDQGKNCPEKSSLNDIGKNMSEKEKKSAVKLLGGGNIENLQKMIERNDHAKKEDTNKVLDIIRKEGEDTEKLRNILQQVDQNLNDLLQKNLKKSEAKKEQGPNTKLTRQDTSGQKDAVQEEPGKTATSPKVATPSKEECRKIIEKGVVDANVDAAACLSLDGDDDDQTIASSAPLSDEHHEATSQTGPKGIPGTKPAETTTVASGNSSDHAPNITASTSTTQAAVLQPSVEPTQPIPEAASANSQPEVIKPNVDDNKAPSSSSTSTSQGAGEPGKNGQPGSAFSSHQVPQPSVEPTQPAVSGGRGGSATGKGGSATRLPSAAKHTDIKDNPFLPYLPVIPTIIGITTMTYLFWKYFGMLGKKRKRHKRAHQVRGPTVQEQLHAHVGDQADGPHEYTLVKERRQPRSVPTRRKEKVGKRSSRRRGVRRRMIIDIHLEVLDECQKGHLHSTKEDFFEILVQEFMGSGFIEENFLPKEQVQSSDSGCREEAFVPKGRVAKEQASMVDVPKEQVPMFRFRV</sequence>
<feature type="region of interest" description="Disordered" evidence="1">
    <location>
        <begin position="539"/>
        <end position="591"/>
    </location>
</feature>
<feature type="region of interest" description="Disordered" evidence="1">
    <location>
        <begin position="167"/>
        <end position="188"/>
    </location>
</feature>
<keyword evidence="2" id="KW-0812">Transmembrane</keyword>
<dbReference type="InterPro" id="IPR024290">
    <property type="entry name" value="SICA_extracell_a"/>
</dbReference>
<feature type="domain" description="Schizont-infected cell agglutination C-terminal" evidence="3">
    <location>
        <begin position="522"/>
        <end position="646"/>
    </location>
</feature>
<dbReference type="GeneID" id="30908645"/>